<feature type="region of interest" description="Disordered" evidence="1">
    <location>
        <begin position="27"/>
        <end position="50"/>
    </location>
</feature>
<proteinExistence type="predicted"/>
<dbReference type="AlphaFoldDB" id="A0A6M0RWM2"/>
<evidence type="ECO:0000256" key="1">
    <source>
        <dbReference type="SAM" id="MobiDB-lite"/>
    </source>
</evidence>
<organism evidence="2 3">
    <name type="scientific">Adonisia turfae CCMR0081</name>
    <dbReference type="NCBI Taxonomy" id="2292702"/>
    <lineage>
        <taxon>Bacteria</taxon>
        <taxon>Bacillati</taxon>
        <taxon>Cyanobacteriota</taxon>
        <taxon>Adonisia</taxon>
        <taxon>Adonisia turfae</taxon>
    </lineage>
</organism>
<accession>A0A6M0RWM2</accession>
<dbReference type="Proteomes" id="UP000481033">
    <property type="component" value="Unassembled WGS sequence"/>
</dbReference>
<sequence length="109" mass="12058">MQGQEVNSENQLRNLILFMIANKPTSPTPTNPLFLPEPPQTTSSRSHTSNFDRNSHIVLAPQPNNQLHGTLIFGAENNPLTGFTTKEDIMMTSLTGHSLAGMSRLTIHY</sequence>
<reference evidence="2 3" key="1">
    <citation type="journal article" date="2020" name="Microb. Ecol.">
        <title>Ecogenomics of the Marine Benthic Filamentous Cyanobacterium Adonisia.</title>
        <authorList>
            <person name="Walter J.M."/>
            <person name="Coutinho F.H."/>
            <person name="Leomil L."/>
            <person name="Hargreaves P.I."/>
            <person name="Campeao M.E."/>
            <person name="Vieira V.V."/>
            <person name="Silva B.S."/>
            <person name="Fistarol G.O."/>
            <person name="Salomon P.S."/>
            <person name="Sawabe T."/>
            <person name="Mino S."/>
            <person name="Hosokawa M."/>
            <person name="Miyashita H."/>
            <person name="Maruyama F."/>
            <person name="van Verk M.C."/>
            <person name="Dutilh B.E."/>
            <person name="Thompson C.C."/>
            <person name="Thompson F.L."/>
        </authorList>
    </citation>
    <scope>NUCLEOTIDE SEQUENCE [LARGE SCALE GENOMIC DNA]</scope>
    <source>
        <strain evidence="2 3">CCMR0081</strain>
    </source>
</reference>
<gene>
    <name evidence="2" type="ORF">DXZ20_34415</name>
</gene>
<comment type="caution">
    <text evidence="2">The sequence shown here is derived from an EMBL/GenBank/DDBJ whole genome shotgun (WGS) entry which is preliminary data.</text>
</comment>
<protein>
    <submittedName>
        <fullName evidence="2">Uncharacterized protein</fullName>
    </submittedName>
</protein>
<dbReference type="EMBL" id="QXHD01000004">
    <property type="protein sequence ID" value="NEZ60648.1"/>
    <property type="molecule type" value="Genomic_DNA"/>
</dbReference>
<name>A0A6M0RWM2_9CYAN</name>
<feature type="compositionally biased region" description="Pro residues" evidence="1">
    <location>
        <begin position="27"/>
        <end position="39"/>
    </location>
</feature>
<evidence type="ECO:0000313" key="2">
    <source>
        <dbReference type="EMBL" id="NEZ60648.1"/>
    </source>
</evidence>
<evidence type="ECO:0000313" key="3">
    <source>
        <dbReference type="Proteomes" id="UP000481033"/>
    </source>
</evidence>
<feature type="compositionally biased region" description="Polar residues" evidence="1">
    <location>
        <begin position="40"/>
        <end position="50"/>
    </location>
</feature>
<keyword evidence="3" id="KW-1185">Reference proteome</keyword>